<proteinExistence type="predicted"/>
<feature type="domain" description="SCP2" evidence="1">
    <location>
        <begin position="28"/>
        <end position="125"/>
    </location>
</feature>
<dbReference type="EMBL" id="CP088156">
    <property type="protein sequence ID" value="UFZ07995.1"/>
    <property type="molecule type" value="Genomic_DNA"/>
</dbReference>
<reference evidence="2" key="1">
    <citation type="journal article" date="2024" name="Antonie Van Leeuwenhoek">
        <title>Bradyrhizobium ontarionense sp. nov., a novel bacterial symbiont isolated from Aeschynomene indica (Indian jointvetch), harbours photosynthesis, nitrogen fixation and nitrous oxide (N2O) reductase genes.</title>
        <authorList>
            <person name="Bromfield E.S.P."/>
            <person name="Cloutier S."/>
        </authorList>
    </citation>
    <scope>NUCLEOTIDE SEQUENCE</scope>
    <source>
        <strain evidence="2">A19</strain>
    </source>
</reference>
<dbReference type="PANTHER" id="PTHR38693">
    <property type="entry name" value="UBIQUINONE BIOSYNTHESIS PROTEIN UBIJ"/>
    <property type="match status" value="1"/>
</dbReference>
<sequence length="172" mass="18429">MPPLLRQVLRPLPLLPLQIALGAVLRGILRRHPHLFDRLGSHRGKRFGIKPTDLPFAFVIQAGPGQPQLAAVRELPTDVDAAISASIVSLLALVEGRLDGDALMFARQLVIEGDIEAVLALRNAIDDAGLDLVGEIAALSGPFGEPAQRLLAAARDSLLKSTTNEGGMRRWS</sequence>
<evidence type="ECO:0000313" key="2">
    <source>
        <dbReference type="EMBL" id="UFZ07995.1"/>
    </source>
</evidence>
<keyword evidence="3" id="KW-1185">Reference proteome</keyword>
<evidence type="ECO:0000259" key="1">
    <source>
        <dbReference type="Pfam" id="PF02036"/>
    </source>
</evidence>
<dbReference type="SUPFAM" id="SSF55718">
    <property type="entry name" value="SCP-like"/>
    <property type="match status" value="1"/>
</dbReference>
<gene>
    <name evidence="2" type="ORF">LQG66_17580</name>
</gene>
<name>A0ABY3RM75_9BRAD</name>
<evidence type="ECO:0000313" key="3">
    <source>
        <dbReference type="Proteomes" id="UP001431010"/>
    </source>
</evidence>
<dbReference type="InterPro" id="IPR038989">
    <property type="entry name" value="UbiJ"/>
</dbReference>
<protein>
    <submittedName>
        <fullName evidence="2">SCP2 sterol-binding domain-containing protein</fullName>
    </submittedName>
</protein>
<dbReference type="Pfam" id="PF02036">
    <property type="entry name" value="SCP2"/>
    <property type="match status" value="1"/>
</dbReference>
<dbReference type="PANTHER" id="PTHR38693:SF1">
    <property type="entry name" value="UBIQUINONE BIOSYNTHESIS ACCESSORY FACTOR UBIJ"/>
    <property type="match status" value="1"/>
</dbReference>
<dbReference type="InterPro" id="IPR036527">
    <property type="entry name" value="SCP2_sterol-bd_dom_sf"/>
</dbReference>
<dbReference type="RefSeq" id="WP_231327444.1">
    <property type="nucleotide sequence ID" value="NZ_CP088156.1"/>
</dbReference>
<accession>A0ABY3RM75</accession>
<dbReference type="Proteomes" id="UP001431010">
    <property type="component" value="Chromosome"/>
</dbReference>
<organism evidence="2 3">
    <name type="scientific">Bradyrhizobium ontarionense</name>
    <dbReference type="NCBI Taxonomy" id="2898149"/>
    <lineage>
        <taxon>Bacteria</taxon>
        <taxon>Pseudomonadati</taxon>
        <taxon>Pseudomonadota</taxon>
        <taxon>Alphaproteobacteria</taxon>
        <taxon>Hyphomicrobiales</taxon>
        <taxon>Nitrobacteraceae</taxon>
        <taxon>Bradyrhizobium</taxon>
    </lineage>
</organism>
<dbReference type="InterPro" id="IPR003033">
    <property type="entry name" value="SCP2_sterol-bd_dom"/>
</dbReference>